<sequence length="140" mass="16234">MRRNNIGYLFQNYALINDQSIKKNLDLANLDFRISKEQFERKKAKLLKQLNIQIDERQKVGTLSGGQQQRIALVRAILKPCRLLLCDEPTGSLDPENKENLFKALEYVKTQGKTILIVSHDPYIIEHSDETYDINSLMKN</sequence>
<name>U4QLF4_LACHE</name>
<organism evidence="2 3">
    <name type="scientific">Lactobacillus helveticus CIRM-BIA 953</name>
    <dbReference type="NCBI Taxonomy" id="1226335"/>
    <lineage>
        <taxon>Bacteria</taxon>
        <taxon>Bacillati</taxon>
        <taxon>Bacillota</taxon>
        <taxon>Bacilli</taxon>
        <taxon>Lactobacillales</taxon>
        <taxon>Lactobacillaceae</taxon>
        <taxon>Lactobacillus</taxon>
    </lineage>
</organism>
<dbReference type="RefSeq" id="WP_023061439.1">
    <property type="nucleotide sequence ID" value="NZ_CBUH010000109.1"/>
</dbReference>
<dbReference type="Pfam" id="PF00005">
    <property type="entry name" value="ABC_tran"/>
    <property type="match status" value="1"/>
</dbReference>
<dbReference type="Gene3D" id="3.40.50.300">
    <property type="entry name" value="P-loop containing nucleotide triphosphate hydrolases"/>
    <property type="match status" value="1"/>
</dbReference>
<feature type="domain" description="ABC transporter" evidence="1">
    <location>
        <begin position="2"/>
        <end position="90"/>
    </location>
</feature>
<dbReference type="GO" id="GO:0016887">
    <property type="term" value="F:ATP hydrolysis activity"/>
    <property type="evidence" value="ECO:0007669"/>
    <property type="project" value="InterPro"/>
</dbReference>
<reference evidence="2 3" key="1">
    <citation type="submission" date="2013-09" db="EMBL/GenBank/DDBJ databases">
        <title>Draft Genome Sequence of five Lactobacillus helveticus strains CIRM-BIA 101T, 103, 104, 951 and 953 isolated from milk product.</title>
        <authorList>
            <person name="Valence F."/>
            <person name="Chuat V."/>
            <person name="Ma L."/>
            <person name="Creno S."/>
            <person name="Falentin H."/>
            <person name="Lortal S."/>
            <person name="Bizet C."/>
            <person name="Clermont D."/>
            <person name="Loux V."/>
            <person name="Bouchier C."/>
            <person name="Cousin S."/>
        </authorList>
    </citation>
    <scope>NUCLEOTIDE SEQUENCE [LARGE SCALE GENOMIC DNA]</scope>
    <source>
        <strain evidence="2 3">CIRM-BIA 953</strain>
    </source>
</reference>
<dbReference type="Proteomes" id="UP000017243">
    <property type="component" value="Unassembled WGS sequence"/>
</dbReference>
<proteinExistence type="predicted"/>
<protein>
    <submittedName>
        <fullName evidence="2">ABC superfamily ATP binding cassette transporter ABC protein</fullName>
    </submittedName>
</protein>
<dbReference type="SUPFAM" id="SSF52540">
    <property type="entry name" value="P-loop containing nucleoside triphosphate hydrolases"/>
    <property type="match status" value="1"/>
</dbReference>
<dbReference type="AlphaFoldDB" id="U4QLF4"/>
<accession>U4QLF4</accession>
<dbReference type="PANTHER" id="PTHR42798:SF4">
    <property type="entry name" value="ABC TRANSPORTER DOMAIN-CONTAINING PROTEIN"/>
    <property type="match status" value="1"/>
</dbReference>
<gene>
    <name evidence="2" type="ORF">LHCIRMBIA953_01764</name>
</gene>
<comment type="caution">
    <text evidence="2">The sequence shown here is derived from an EMBL/GenBank/DDBJ whole genome shotgun (WGS) entry which is preliminary data.</text>
</comment>
<evidence type="ECO:0000313" key="2">
    <source>
        <dbReference type="EMBL" id="CDI42474.1"/>
    </source>
</evidence>
<dbReference type="InterPro" id="IPR027417">
    <property type="entry name" value="P-loop_NTPase"/>
</dbReference>
<dbReference type="InterPro" id="IPR003439">
    <property type="entry name" value="ABC_transporter-like_ATP-bd"/>
</dbReference>
<evidence type="ECO:0000259" key="1">
    <source>
        <dbReference type="Pfam" id="PF00005"/>
    </source>
</evidence>
<evidence type="ECO:0000313" key="3">
    <source>
        <dbReference type="Proteomes" id="UP000017243"/>
    </source>
</evidence>
<dbReference type="EMBL" id="CBUH010000109">
    <property type="protein sequence ID" value="CDI42474.1"/>
    <property type="molecule type" value="Genomic_DNA"/>
</dbReference>
<dbReference type="PANTHER" id="PTHR42798">
    <property type="entry name" value="LIPOPROTEIN-RELEASING SYSTEM ATP-BINDING PROTEIN LOLD"/>
    <property type="match status" value="1"/>
</dbReference>
<dbReference type="GO" id="GO:0005524">
    <property type="term" value="F:ATP binding"/>
    <property type="evidence" value="ECO:0007669"/>
    <property type="project" value="InterPro"/>
</dbReference>